<proteinExistence type="predicted"/>
<feature type="region of interest" description="Disordered" evidence="1">
    <location>
        <begin position="235"/>
        <end position="327"/>
    </location>
</feature>
<feature type="region of interest" description="Disordered" evidence="1">
    <location>
        <begin position="401"/>
        <end position="456"/>
    </location>
</feature>
<feature type="compositionally biased region" description="Polar residues" evidence="1">
    <location>
        <begin position="277"/>
        <end position="286"/>
    </location>
</feature>
<accession>A0ABR1KQB8</accession>
<gene>
    <name evidence="3" type="ORF">IWZ03DRAFT_414061</name>
</gene>
<dbReference type="Proteomes" id="UP001363622">
    <property type="component" value="Unassembled WGS sequence"/>
</dbReference>
<feature type="region of interest" description="Disordered" evidence="1">
    <location>
        <begin position="139"/>
        <end position="166"/>
    </location>
</feature>
<keyword evidence="2" id="KW-1133">Transmembrane helix</keyword>
<keyword evidence="2" id="KW-0812">Transmembrane</keyword>
<sequence>MAGSRQPSLIGSVASSTKSLYVPRLVDSFLLQSNSTFSAPAPEVYLARPQTISRSLDQFSPYCPYQKIPKRLYWASGLAQLSLISSTVALVLLIKKDAAHEPNSTSFIAWFTVSSIVTIVLALAVGIMWNQRRKRRWMQRKPSILRSEKQDDIDPQDAARSGRKRTFFNRLMNSSSQVNVARTTPVSDMNQPPKTPPCSRRAPTIRSSVSPARTMDSDSSLAGEGYELHYIRSALSSPSEELSPSPTRSVDTPKRPRPVRLPPLRTDSHTLRDGYRSSDSLDNIQPGSRFGPAVIDDDDDNEFQRMGPPPASPVGSTRGSSDPGVYRESIKPVPPLLLHERSWLALSARDDVSPIETHHCGYICPYDCHHGGLTYSPPSGLGSPHEINSLYAQLSAAFDNPKHRNRHRGHRHAHAFDEPFAPELTSRFSPGSTSASSGSGPASPAPSSPTSNEPSVAASLGMLSPIVYGVDVARDVEVFSAPPSMISLETLPVPPLQSSSKVNLSEAPHALRTSVSASPALSQSRPQTALPLSLSSRNRLLDTEEQQQPPPTTWERNDGVKEANDTDNLFVGLANSPPPSPSMCVETTATDMANPGGSDYQEDVWPRHTSSAVVLPLADRSQMENPYFPAASASSLPSSVQTAFGTPSIGAPLARQAAVPQLGSPFSARPSTDKGGRGGLSKTFSGVVQGLSLWSKRKGDGSANNEKGKEAFF</sequence>
<dbReference type="EMBL" id="JBBPHU010000004">
    <property type="protein sequence ID" value="KAK7519118.1"/>
    <property type="molecule type" value="Genomic_DNA"/>
</dbReference>
<feature type="transmembrane region" description="Helical" evidence="2">
    <location>
        <begin position="107"/>
        <end position="129"/>
    </location>
</feature>
<feature type="region of interest" description="Disordered" evidence="1">
    <location>
        <begin position="663"/>
        <end position="683"/>
    </location>
</feature>
<evidence type="ECO:0000313" key="4">
    <source>
        <dbReference type="Proteomes" id="UP001363622"/>
    </source>
</evidence>
<feature type="region of interest" description="Disordered" evidence="1">
    <location>
        <begin position="178"/>
        <end position="220"/>
    </location>
</feature>
<evidence type="ECO:0000256" key="2">
    <source>
        <dbReference type="SAM" id="Phobius"/>
    </source>
</evidence>
<evidence type="ECO:0000256" key="1">
    <source>
        <dbReference type="SAM" id="MobiDB-lite"/>
    </source>
</evidence>
<name>A0ABR1KQB8_9PEZI</name>
<evidence type="ECO:0000313" key="3">
    <source>
        <dbReference type="EMBL" id="KAK7519118.1"/>
    </source>
</evidence>
<feature type="compositionally biased region" description="Polar residues" evidence="1">
    <location>
        <begin position="178"/>
        <end position="192"/>
    </location>
</feature>
<keyword evidence="4" id="KW-1185">Reference proteome</keyword>
<protein>
    <submittedName>
        <fullName evidence="3">Uncharacterized protein</fullName>
    </submittedName>
</protein>
<feature type="transmembrane region" description="Helical" evidence="2">
    <location>
        <begin position="72"/>
        <end position="95"/>
    </location>
</feature>
<keyword evidence="2" id="KW-0472">Membrane</keyword>
<feature type="compositionally biased region" description="Low complexity" evidence="1">
    <location>
        <begin position="235"/>
        <end position="246"/>
    </location>
</feature>
<feature type="compositionally biased region" description="Low complexity" evidence="1">
    <location>
        <begin position="429"/>
        <end position="442"/>
    </location>
</feature>
<reference evidence="3 4" key="1">
    <citation type="submission" date="2024-04" db="EMBL/GenBank/DDBJ databases">
        <title>Phyllosticta paracitricarpa is synonymous to the EU quarantine fungus P. citricarpa based on phylogenomic analyses.</title>
        <authorList>
            <consortium name="Lawrence Berkeley National Laboratory"/>
            <person name="Van Ingen-Buijs V.A."/>
            <person name="Van Westerhoven A.C."/>
            <person name="Haridas S."/>
            <person name="Skiadas P."/>
            <person name="Martin F."/>
            <person name="Groenewald J.Z."/>
            <person name="Crous P.W."/>
            <person name="Seidl M.F."/>
        </authorList>
    </citation>
    <scope>NUCLEOTIDE SEQUENCE [LARGE SCALE GENOMIC DNA]</scope>
    <source>
        <strain evidence="3 4">CBS 123371</strain>
    </source>
</reference>
<feature type="compositionally biased region" description="Basic residues" evidence="1">
    <location>
        <begin position="403"/>
        <end position="413"/>
    </location>
</feature>
<feature type="compositionally biased region" description="Basic and acidic residues" evidence="1">
    <location>
        <begin position="266"/>
        <end position="276"/>
    </location>
</feature>
<comment type="caution">
    <text evidence="3">The sequence shown here is derived from an EMBL/GenBank/DDBJ whole genome shotgun (WGS) entry which is preliminary data.</text>
</comment>
<organism evidence="3 4">
    <name type="scientific">Phyllosticta citriasiana</name>
    <dbReference type="NCBI Taxonomy" id="595635"/>
    <lineage>
        <taxon>Eukaryota</taxon>
        <taxon>Fungi</taxon>
        <taxon>Dikarya</taxon>
        <taxon>Ascomycota</taxon>
        <taxon>Pezizomycotina</taxon>
        <taxon>Dothideomycetes</taxon>
        <taxon>Dothideomycetes incertae sedis</taxon>
        <taxon>Botryosphaeriales</taxon>
        <taxon>Phyllostictaceae</taxon>
        <taxon>Phyllosticta</taxon>
    </lineage>
</organism>